<dbReference type="InterPro" id="IPR041627">
    <property type="entry name" value="AAA_lid_6"/>
</dbReference>
<accession>A0A4Q7MCL0</accession>
<dbReference type="InterPro" id="IPR003959">
    <property type="entry name" value="ATPase_AAA_core"/>
</dbReference>
<protein>
    <submittedName>
        <fullName evidence="5">ATPase family protein associated with various cellular activities (AAA)</fullName>
    </submittedName>
</protein>
<dbReference type="InterPro" id="IPR003593">
    <property type="entry name" value="AAA+_ATPase"/>
</dbReference>
<dbReference type="Pfam" id="PF17866">
    <property type="entry name" value="AAA_lid_6"/>
    <property type="match status" value="1"/>
</dbReference>
<dbReference type="SUPFAM" id="SSF52540">
    <property type="entry name" value="P-loop containing nucleoside triphosphate hydrolases"/>
    <property type="match status" value="1"/>
</dbReference>
<evidence type="ECO:0000256" key="2">
    <source>
        <dbReference type="ARBA" id="ARBA00022741"/>
    </source>
</evidence>
<evidence type="ECO:0000256" key="3">
    <source>
        <dbReference type="ARBA" id="ARBA00022840"/>
    </source>
</evidence>
<keyword evidence="3" id="KW-0067">ATP-binding</keyword>
<evidence type="ECO:0000256" key="1">
    <source>
        <dbReference type="ARBA" id="ARBA00010378"/>
    </source>
</evidence>
<dbReference type="GO" id="GO:0016887">
    <property type="term" value="F:ATP hydrolysis activity"/>
    <property type="evidence" value="ECO:0007669"/>
    <property type="project" value="InterPro"/>
</dbReference>
<feature type="domain" description="AAA+ ATPase" evidence="4">
    <location>
        <begin position="335"/>
        <end position="475"/>
    </location>
</feature>
<name>A0A4Q7MCL0_9BACT</name>
<dbReference type="PANTHER" id="PTHR43392:SF2">
    <property type="entry name" value="AAA-TYPE ATPASE FAMILY PROTEIN _ ANKYRIN REPEAT FAMILY PROTEIN"/>
    <property type="match status" value="1"/>
</dbReference>
<comment type="caution">
    <text evidence="5">The sequence shown here is derived from an EMBL/GenBank/DDBJ whole genome shotgun (WGS) entry which is preliminary data.</text>
</comment>
<dbReference type="InterPro" id="IPR050773">
    <property type="entry name" value="CbxX/CfxQ_RuBisCO_ESX"/>
</dbReference>
<dbReference type="Pfam" id="PF00004">
    <property type="entry name" value="AAA"/>
    <property type="match status" value="1"/>
</dbReference>
<dbReference type="Gene3D" id="1.10.8.60">
    <property type="match status" value="1"/>
</dbReference>
<dbReference type="GO" id="GO:0005524">
    <property type="term" value="F:ATP binding"/>
    <property type="evidence" value="ECO:0007669"/>
    <property type="project" value="UniProtKB-KW"/>
</dbReference>
<sequence>MKFRPKALKVHGSDEWMADSSKKYRRVFDRYELRYIYVEFSFYNKLFDEEDWEAEITLECIVNTTKPINLCKLTQKRKISKEENIVYVRESWGNPELGKHWLMGDFRWEAWIGGVLVSETKFHVEDLGPDAARENHYFDIESIKLFEDDVSVDANTPKQYYKQFNRNETRYVCTELKIRNKSEKAYHTELFFNFYNSAGLLKGSSAQMQFLKSGVVGDVHTIIGGWGSPHAGSYKEDAYSIEIVFLDRIIATIPFKVGETWEEGDPDLITESINTPATVRITTPAEKTNSDDLLHESLAELNALTGLDNIKTDVNEMVQLVRFYQETGRDFLNKFSLHTVFTGNPGTGKTTVARLLSKIYKGLGILSKGHLVEVDREALVAGYVGQTAIKTKEKLQQALGGILFIDEAYSLGGTHLGHNDFGSEAISTILKFMEDQRGKFGVIVAGYTGNMHEFINSNPGLRSRFDKFFGFHDYHPHEMFAIAQSIFAREEVVPESKAAAHLQQYFQFIHARRDKHFGNARTVRQVVGECIKNQHLRLAAMKKEERSQELMTTILFEDVKEFELTDNAGNDDDRRIGFKR</sequence>
<proteinExistence type="inferred from homology"/>
<reference evidence="5 6" key="1">
    <citation type="submission" date="2019-02" db="EMBL/GenBank/DDBJ databases">
        <title>Genomic Encyclopedia of Type Strains, Phase IV (KMG-IV): sequencing the most valuable type-strain genomes for metagenomic binning, comparative biology and taxonomic classification.</title>
        <authorList>
            <person name="Goeker M."/>
        </authorList>
    </citation>
    <scope>NUCLEOTIDE SEQUENCE [LARGE SCALE GENOMIC DNA]</scope>
    <source>
        <strain evidence="5 6">DSM 18116</strain>
    </source>
</reference>
<comment type="similarity">
    <text evidence="1">Belongs to the CbxX/CfxQ family.</text>
</comment>
<dbReference type="PANTHER" id="PTHR43392">
    <property type="entry name" value="AAA-TYPE ATPASE FAMILY PROTEIN / ANKYRIN REPEAT FAMILY PROTEIN"/>
    <property type="match status" value="1"/>
</dbReference>
<organism evidence="5 6">
    <name type="scientific">Pseudobacter ginsenosidimutans</name>
    <dbReference type="NCBI Taxonomy" id="661488"/>
    <lineage>
        <taxon>Bacteria</taxon>
        <taxon>Pseudomonadati</taxon>
        <taxon>Bacteroidota</taxon>
        <taxon>Chitinophagia</taxon>
        <taxon>Chitinophagales</taxon>
        <taxon>Chitinophagaceae</taxon>
        <taxon>Pseudobacter</taxon>
    </lineage>
</organism>
<dbReference type="AlphaFoldDB" id="A0A4Q7MCL0"/>
<dbReference type="Gene3D" id="3.40.50.300">
    <property type="entry name" value="P-loop containing nucleotide triphosphate hydrolases"/>
    <property type="match status" value="1"/>
</dbReference>
<evidence type="ECO:0000259" key="4">
    <source>
        <dbReference type="SMART" id="SM00382"/>
    </source>
</evidence>
<dbReference type="InterPro" id="IPR000641">
    <property type="entry name" value="CbxX/CfxQ"/>
</dbReference>
<gene>
    <name evidence="5" type="ORF">EV199_5883</name>
</gene>
<dbReference type="SMART" id="SM00382">
    <property type="entry name" value="AAA"/>
    <property type="match status" value="1"/>
</dbReference>
<keyword evidence="6" id="KW-1185">Reference proteome</keyword>
<dbReference type="PRINTS" id="PR00819">
    <property type="entry name" value="CBXCFQXSUPER"/>
</dbReference>
<evidence type="ECO:0000313" key="6">
    <source>
        <dbReference type="Proteomes" id="UP000293874"/>
    </source>
</evidence>
<dbReference type="EMBL" id="SGXA01000006">
    <property type="protein sequence ID" value="RZS65127.1"/>
    <property type="molecule type" value="Genomic_DNA"/>
</dbReference>
<evidence type="ECO:0000313" key="5">
    <source>
        <dbReference type="EMBL" id="RZS65127.1"/>
    </source>
</evidence>
<dbReference type="CDD" id="cd00009">
    <property type="entry name" value="AAA"/>
    <property type="match status" value="1"/>
</dbReference>
<dbReference type="InterPro" id="IPR027417">
    <property type="entry name" value="P-loop_NTPase"/>
</dbReference>
<dbReference type="FunFam" id="3.40.50.300:FF:000216">
    <property type="entry name" value="Type VII secretion ATPase EccA"/>
    <property type="match status" value="1"/>
</dbReference>
<keyword evidence="2" id="KW-0547">Nucleotide-binding</keyword>
<dbReference type="Proteomes" id="UP000293874">
    <property type="component" value="Unassembled WGS sequence"/>
</dbReference>